<keyword evidence="4" id="KW-1185">Reference proteome</keyword>
<dbReference type="Proteomes" id="UP000594262">
    <property type="component" value="Unplaced"/>
</dbReference>
<feature type="compositionally biased region" description="Pro residues" evidence="1">
    <location>
        <begin position="254"/>
        <end position="265"/>
    </location>
</feature>
<dbReference type="PANTHER" id="PTHR24024:SF18">
    <property type="entry name" value="SHORT-CHAIN COLLAGEN C4-LIKE"/>
    <property type="match status" value="1"/>
</dbReference>
<feature type="compositionally biased region" description="Gly residues" evidence="1">
    <location>
        <begin position="294"/>
        <end position="307"/>
    </location>
</feature>
<dbReference type="RefSeq" id="XP_066926989.1">
    <property type="nucleotide sequence ID" value="XM_067070888.1"/>
</dbReference>
<reference evidence="3" key="1">
    <citation type="submission" date="2021-01" db="UniProtKB">
        <authorList>
            <consortium name="EnsemblMetazoa"/>
        </authorList>
    </citation>
    <scope>IDENTIFICATION</scope>
</reference>
<keyword evidence="2" id="KW-1133">Transmembrane helix</keyword>
<sequence length="504" mass="56383">MELEELMTNRALLEKMSENDIHTPYRKHPSKHVIIQENHSKPKEKPKEIRIEYKNSHNNISFTTATDRSITPPPPPLVLEGYGCKCPNKLKKVMKILWVVLIFLYIFGMPIVLVHMHTKLTETEDRLLSLETRFNQYIGLKVDSDGSVNIKASKHYGGNRVETHKTNEYTEENFKTLQDQIDTVDRLVHEHKNRISFIETFQVWLNGTQNGTGDSKDNKNCFCYSNLASQAKKLVSPSPSSDKCQCKNVAIGLPGPPGPRGPRGPPGKDAVIDNKLLDQYRGLPGQQGTKGSAGEQGGVGTSGEDGGGSCKNCIQKTSTTYTHWGKKSCESTNLNATTVYQGYVAGSFHTQDGGGSNYLCLPEKPKYGKYDQAFNRGSRAFIYGVEFELGDSNVFDDSDKPGHFNAFCSVCKVEEKSSTIMVPATTSCPDGWNREYQGYLMAQKRYLKRTEYICVDRKPDLSSKTAKWDKGGFLHFVETRCGALPCRSNQYVEYRELPCAVCSS</sequence>
<keyword evidence="2" id="KW-0812">Transmembrane</keyword>
<keyword evidence="2" id="KW-0472">Membrane</keyword>
<dbReference type="RefSeq" id="XP_066926993.1">
    <property type="nucleotide sequence ID" value="XM_067070892.1"/>
</dbReference>
<evidence type="ECO:0000256" key="1">
    <source>
        <dbReference type="SAM" id="MobiDB-lite"/>
    </source>
</evidence>
<dbReference type="GeneID" id="136814361"/>
<dbReference type="EnsemblMetazoa" id="CLYHEMT003115.3">
    <property type="protein sequence ID" value="CLYHEMP003115.3"/>
    <property type="gene ID" value="CLYHEMG003115"/>
</dbReference>
<accession>A0A7M5V6B8</accession>
<feature type="transmembrane region" description="Helical" evidence="2">
    <location>
        <begin position="96"/>
        <end position="116"/>
    </location>
</feature>
<proteinExistence type="predicted"/>
<protein>
    <submittedName>
        <fullName evidence="3">Uncharacterized protein</fullName>
    </submittedName>
</protein>
<dbReference type="PANTHER" id="PTHR24024">
    <property type="entry name" value="PULMONARY SURFACTANT-ASSOCIATED PROTEIN A"/>
    <property type="match status" value="1"/>
</dbReference>
<dbReference type="RefSeq" id="XP_066926991.1">
    <property type="nucleotide sequence ID" value="XM_067070890.1"/>
</dbReference>
<dbReference type="RefSeq" id="XP_066926988.1">
    <property type="nucleotide sequence ID" value="XM_067070887.1"/>
</dbReference>
<evidence type="ECO:0000256" key="2">
    <source>
        <dbReference type="SAM" id="Phobius"/>
    </source>
</evidence>
<evidence type="ECO:0000313" key="4">
    <source>
        <dbReference type="Proteomes" id="UP000594262"/>
    </source>
</evidence>
<feature type="region of interest" description="Disordered" evidence="1">
    <location>
        <begin position="252"/>
        <end position="271"/>
    </location>
</feature>
<name>A0A7M5V6B8_9CNID</name>
<dbReference type="OrthoDB" id="341511at2759"/>
<dbReference type="InterPro" id="IPR051077">
    <property type="entry name" value="Ca-dependent_lectin"/>
</dbReference>
<dbReference type="RefSeq" id="XP_066926992.1">
    <property type="nucleotide sequence ID" value="XM_067070891.1"/>
</dbReference>
<dbReference type="GO" id="GO:0005615">
    <property type="term" value="C:extracellular space"/>
    <property type="evidence" value="ECO:0007669"/>
    <property type="project" value="TreeGrafter"/>
</dbReference>
<dbReference type="AlphaFoldDB" id="A0A7M5V6B8"/>
<dbReference type="RefSeq" id="XP_066926990.1">
    <property type="nucleotide sequence ID" value="XM_067070889.1"/>
</dbReference>
<evidence type="ECO:0000313" key="3">
    <source>
        <dbReference type="EnsemblMetazoa" id="CLYHEMP003115.3"/>
    </source>
</evidence>
<dbReference type="EnsemblMetazoa" id="CLYHEMT003115.1">
    <property type="protein sequence ID" value="CLYHEMP003115.1"/>
    <property type="gene ID" value="CLYHEMG003115"/>
</dbReference>
<dbReference type="RefSeq" id="XP_066926987.1">
    <property type="nucleotide sequence ID" value="XM_067070886.1"/>
</dbReference>
<organism evidence="3 4">
    <name type="scientific">Clytia hemisphaerica</name>
    <dbReference type="NCBI Taxonomy" id="252671"/>
    <lineage>
        <taxon>Eukaryota</taxon>
        <taxon>Metazoa</taxon>
        <taxon>Cnidaria</taxon>
        <taxon>Hydrozoa</taxon>
        <taxon>Hydroidolina</taxon>
        <taxon>Leptothecata</taxon>
        <taxon>Obeliida</taxon>
        <taxon>Clytiidae</taxon>
        <taxon>Clytia</taxon>
    </lineage>
</organism>
<feature type="region of interest" description="Disordered" evidence="1">
    <location>
        <begin position="281"/>
        <end position="307"/>
    </location>
</feature>